<accession>A0A182XR05</accession>
<evidence type="ECO:0000313" key="2">
    <source>
        <dbReference type="EnsemblMetazoa" id="AQUA014290-PA"/>
    </source>
</evidence>
<dbReference type="EnsemblMetazoa" id="AQUA014290-RA">
    <property type="protein sequence ID" value="AQUA014290-PA"/>
    <property type="gene ID" value="AQUA014290"/>
</dbReference>
<dbReference type="Proteomes" id="UP000076407">
    <property type="component" value="Unassembled WGS sequence"/>
</dbReference>
<evidence type="ECO:0000313" key="3">
    <source>
        <dbReference type="Proteomes" id="UP000076407"/>
    </source>
</evidence>
<keyword evidence="1" id="KW-1133">Transmembrane helix</keyword>
<keyword evidence="1" id="KW-0812">Transmembrane</keyword>
<proteinExistence type="predicted"/>
<dbReference type="VEuPathDB" id="VectorBase:AQUA014290"/>
<reference evidence="2" key="1">
    <citation type="submission" date="2020-05" db="UniProtKB">
        <authorList>
            <consortium name="EnsemblMetazoa"/>
        </authorList>
    </citation>
    <scope>IDENTIFICATION</scope>
    <source>
        <strain evidence="2">SANGQUA</strain>
    </source>
</reference>
<dbReference type="AlphaFoldDB" id="A0A182XR05"/>
<protein>
    <submittedName>
        <fullName evidence="2">Uncharacterized protein</fullName>
    </submittedName>
</protein>
<name>A0A182XR05_ANOQN</name>
<sequence>MGKAILFSTQHSKLASIEFSVRVSRGAHCVVVVCVSVCCLCVWLYDHRINTINLVTTSNCVVISNKYWGKGPRRT</sequence>
<feature type="transmembrane region" description="Helical" evidence="1">
    <location>
        <begin position="25"/>
        <end position="45"/>
    </location>
</feature>
<keyword evidence="3" id="KW-1185">Reference proteome</keyword>
<organism evidence="2 3">
    <name type="scientific">Anopheles quadriannulatus</name>
    <name type="common">Mosquito</name>
    <dbReference type="NCBI Taxonomy" id="34691"/>
    <lineage>
        <taxon>Eukaryota</taxon>
        <taxon>Metazoa</taxon>
        <taxon>Ecdysozoa</taxon>
        <taxon>Arthropoda</taxon>
        <taxon>Hexapoda</taxon>
        <taxon>Insecta</taxon>
        <taxon>Pterygota</taxon>
        <taxon>Neoptera</taxon>
        <taxon>Endopterygota</taxon>
        <taxon>Diptera</taxon>
        <taxon>Nematocera</taxon>
        <taxon>Culicoidea</taxon>
        <taxon>Culicidae</taxon>
        <taxon>Anophelinae</taxon>
        <taxon>Anopheles</taxon>
    </lineage>
</organism>
<keyword evidence="1" id="KW-0472">Membrane</keyword>
<evidence type="ECO:0000256" key="1">
    <source>
        <dbReference type="SAM" id="Phobius"/>
    </source>
</evidence>